<evidence type="ECO:0000259" key="1">
    <source>
        <dbReference type="SMART" id="SM00471"/>
    </source>
</evidence>
<dbReference type="Pfam" id="PF13328">
    <property type="entry name" value="HD_4"/>
    <property type="match status" value="1"/>
</dbReference>
<evidence type="ECO:0000313" key="2">
    <source>
        <dbReference type="EMBL" id="CAB4661715.1"/>
    </source>
</evidence>
<dbReference type="PANTHER" id="PTHR46246">
    <property type="entry name" value="GUANOSINE-3',5'-BIS(DIPHOSPHATE) 3'-PYROPHOSPHOHYDROLASE MESH1"/>
    <property type="match status" value="1"/>
</dbReference>
<proteinExistence type="predicted"/>
<dbReference type="CDD" id="cd00077">
    <property type="entry name" value="HDc"/>
    <property type="match status" value="1"/>
</dbReference>
<reference evidence="2" key="1">
    <citation type="submission" date="2020-05" db="EMBL/GenBank/DDBJ databases">
        <authorList>
            <person name="Chiriac C."/>
            <person name="Salcher M."/>
            <person name="Ghai R."/>
            <person name="Kavagutti S V."/>
        </authorList>
    </citation>
    <scope>NUCLEOTIDE SEQUENCE</scope>
</reference>
<dbReference type="SMART" id="SM00471">
    <property type="entry name" value="HDc"/>
    <property type="match status" value="1"/>
</dbReference>
<dbReference type="EMBL" id="CAEZWJ010000054">
    <property type="protein sequence ID" value="CAB4661715.1"/>
    <property type="molecule type" value="Genomic_DNA"/>
</dbReference>
<sequence length="218" mass="24650">MAADPRWVPSPAFVKAFETACAAHGNHSRKINQEPYIGHLMGVASLVIEHNGTQEQAIAALLHDIIEDSPMTFDELEFQFGPIVRTIVEACTDATFLEKEEEKGIRHSQSQADYEASWWSRKEGYLTRLAKKDHTDPSVLVALADKVNNGEKSAMDLRGKTKEEIEKFRASFNTGFALQCKWYQGLADAFTTPNKKYEPLQQRLVDRFVAAVNEMYPR</sequence>
<dbReference type="SUPFAM" id="SSF109604">
    <property type="entry name" value="HD-domain/PDEase-like"/>
    <property type="match status" value="1"/>
</dbReference>
<protein>
    <submittedName>
        <fullName evidence="2">Unannotated protein</fullName>
    </submittedName>
</protein>
<feature type="domain" description="HD/PDEase" evidence="1">
    <location>
        <begin position="32"/>
        <end position="159"/>
    </location>
</feature>
<gene>
    <name evidence="2" type="ORF">UFOPK2214_01283</name>
</gene>
<dbReference type="AlphaFoldDB" id="A0A6J6LMU6"/>
<dbReference type="PANTHER" id="PTHR46246:SF1">
    <property type="entry name" value="GUANOSINE-3',5'-BIS(DIPHOSPHATE) 3'-PYROPHOSPHOHYDROLASE MESH1"/>
    <property type="match status" value="1"/>
</dbReference>
<name>A0A6J6LMU6_9ZZZZ</name>
<dbReference type="Gene3D" id="1.10.3210.10">
    <property type="entry name" value="Hypothetical protein af1432"/>
    <property type="match status" value="1"/>
</dbReference>
<dbReference type="GO" id="GO:0008893">
    <property type="term" value="F:guanosine-3',5'-bis(diphosphate) 3'-diphosphatase activity"/>
    <property type="evidence" value="ECO:0007669"/>
    <property type="project" value="TreeGrafter"/>
</dbReference>
<dbReference type="InterPro" id="IPR052194">
    <property type="entry name" value="MESH1"/>
</dbReference>
<organism evidence="2">
    <name type="scientific">freshwater metagenome</name>
    <dbReference type="NCBI Taxonomy" id="449393"/>
    <lineage>
        <taxon>unclassified sequences</taxon>
        <taxon>metagenomes</taxon>
        <taxon>ecological metagenomes</taxon>
    </lineage>
</organism>
<dbReference type="InterPro" id="IPR003607">
    <property type="entry name" value="HD/PDEase_dom"/>
</dbReference>
<accession>A0A6J6LMU6</accession>